<dbReference type="SMART" id="SM00345">
    <property type="entry name" value="HTH_GNTR"/>
    <property type="match status" value="1"/>
</dbReference>
<feature type="domain" description="HTH gntR-type" evidence="4">
    <location>
        <begin position="6"/>
        <end position="74"/>
    </location>
</feature>
<comment type="caution">
    <text evidence="5">The sequence shown here is derived from an EMBL/GenBank/DDBJ whole genome shotgun (WGS) entry which is preliminary data.</text>
</comment>
<keyword evidence="2" id="KW-0238">DNA-binding</keyword>
<evidence type="ECO:0000259" key="4">
    <source>
        <dbReference type="PROSITE" id="PS50949"/>
    </source>
</evidence>
<dbReference type="PROSITE" id="PS50949">
    <property type="entry name" value="HTH_GNTR"/>
    <property type="match status" value="1"/>
</dbReference>
<dbReference type="RefSeq" id="WP_038242695.1">
    <property type="nucleotide sequence ID" value="NZ_BNER01000010.1"/>
</dbReference>
<proteinExistence type="predicted"/>
<dbReference type="PANTHER" id="PTHR44846">
    <property type="entry name" value="MANNOSYL-D-GLYCERATE TRANSPORT/METABOLISM SYSTEM REPRESSOR MNGR-RELATED"/>
    <property type="match status" value="1"/>
</dbReference>
<keyword evidence="3" id="KW-0804">Transcription</keyword>
<dbReference type="Gene3D" id="3.40.1410.10">
    <property type="entry name" value="Chorismate lyase-like"/>
    <property type="match status" value="1"/>
</dbReference>
<dbReference type="FunFam" id="1.10.10.10:FF:000079">
    <property type="entry name" value="GntR family transcriptional regulator"/>
    <property type="match status" value="1"/>
</dbReference>
<reference evidence="6" key="2">
    <citation type="submission" date="2014-05" db="EMBL/GenBank/DDBJ databases">
        <title>Draft genome sequence of Virgibacillus massiliensis Vm-5.</title>
        <authorList>
            <person name="Khelaifia S."/>
            <person name="Croce O."/>
            <person name="Lagier J.C."/>
            <person name="Raoult D."/>
        </authorList>
    </citation>
    <scope>NUCLEOTIDE SEQUENCE [LARGE SCALE GENOMIC DNA]</scope>
    <source>
        <strain evidence="6">Vm-5</strain>
    </source>
</reference>
<dbReference type="GO" id="GO:0003700">
    <property type="term" value="F:DNA-binding transcription factor activity"/>
    <property type="evidence" value="ECO:0007669"/>
    <property type="project" value="InterPro"/>
</dbReference>
<protein>
    <submittedName>
        <fullName evidence="5">HTH-type transcriptional repressor YvoA</fullName>
    </submittedName>
</protein>
<dbReference type="InterPro" id="IPR028978">
    <property type="entry name" value="Chorismate_lyase_/UTRA_dom_sf"/>
</dbReference>
<dbReference type="Gene3D" id="1.10.10.10">
    <property type="entry name" value="Winged helix-like DNA-binding domain superfamily/Winged helix DNA-binding domain"/>
    <property type="match status" value="1"/>
</dbReference>
<dbReference type="SMART" id="SM00866">
    <property type="entry name" value="UTRA"/>
    <property type="match status" value="1"/>
</dbReference>
<dbReference type="InterPro" id="IPR011663">
    <property type="entry name" value="UTRA"/>
</dbReference>
<sequence>MWDKSLPLYKQIANRIKEDIISAKLAQGDAIPTETKLAHSYGVSRVTVRQAIKLLVEEKLLYRVQGSGTYISHNKVEHNIYKLQSFTEEMIRLDHQPSNEIIEFQLTLPSVEVQDVLNVSEDDKVYYIKRLRLADKEAFILEESYLPVELFPDLSIDVMKESKYDYIEQKGHQIDKRYGELYPIMPTKEIVDFLHVEENEPLLYLKAFSTFVQGTVFEYSKIYFHPSKYVFKFISLKDRE</sequence>
<dbReference type="Pfam" id="PF07702">
    <property type="entry name" value="UTRA"/>
    <property type="match status" value="1"/>
</dbReference>
<evidence type="ECO:0000313" key="6">
    <source>
        <dbReference type="Proteomes" id="UP000028875"/>
    </source>
</evidence>
<keyword evidence="1" id="KW-0805">Transcription regulation</keyword>
<dbReference type="GO" id="GO:0045892">
    <property type="term" value="P:negative regulation of DNA-templated transcription"/>
    <property type="evidence" value="ECO:0007669"/>
    <property type="project" value="TreeGrafter"/>
</dbReference>
<dbReference type="eggNOG" id="COG2188">
    <property type="taxonomic scope" value="Bacteria"/>
</dbReference>
<evidence type="ECO:0000256" key="2">
    <source>
        <dbReference type="ARBA" id="ARBA00023125"/>
    </source>
</evidence>
<keyword evidence="6" id="KW-1185">Reference proteome</keyword>
<dbReference type="EMBL" id="CCDP010000001">
    <property type="protein sequence ID" value="CDQ38690.1"/>
    <property type="molecule type" value="Genomic_DNA"/>
</dbReference>
<dbReference type="PRINTS" id="PR00035">
    <property type="entry name" value="HTHGNTR"/>
</dbReference>
<dbReference type="GO" id="GO:0003677">
    <property type="term" value="F:DNA binding"/>
    <property type="evidence" value="ECO:0007669"/>
    <property type="project" value="UniProtKB-KW"/>
</dbReference>
<dbReference type="Pfam" id="PF00392">
    <property type="entry name" value="GntR"/>
    <property type="match status" value="1"/>
</dbReference>
<dbReference type="AlphaFoldDB" id="A0A024Q8Y7"/>
<accession>A0A024Q8Y7</accession>
<gene>
    <name evidence="5" type="primary">yvoA_5</name>
    <name evidence="5" type="ORF">BN990_00962</name>
</gene>
<dbReference type="STRING" id="1462526.BN990_00962"/>
<evidence type="ECO:0000256" key="3">
    <source>
        <dbReference type="ARBA" id="ARBA00023163"/>
    </source>
</evidence>
<dbReference type="InterPro" id="IPR036390">
    <property type="entry name" value="WH_DNA-bd_sf"/>
</dbReference>
<organism evidence="5 6">
    <name type="scientific">Virgibacillus massiliensis</name>
    <dbReference type="NCBI Taxonomy" id="1462526"/>
    <lineage>
        <taxon>Bacteria</taxon>
        <taxon>Bacillati</taxon>
        <taxon>Bacillota</taxon>
        <taxon>Bacilli</taxon>
        <taxon>Bacillales</taxon>
        <taxon>Bacillaceae</taxon>
        <taxon>Virgibacillus</taxon>
    </lineage>
</organism>
<dbReference type="OrthoDB" id="2141316at2"/>
<dbReference type="Proteomes" id="UP000028875">
    <property type="component" value="Unassembled WGS sequence"/>
</dbReference>
<reference evidence="5 6" key="1">
    <citation type="submission" date="2014-03" db="EMBL/GenBank/DDBJ databases">
        <authorList>
            <person name="Urmite Genomes U."/>
        </authorList>
    </citation>
    <scope>NUCLEOTIDE SEQUENCE [LARGE SCALE GENOMIC DNA]</scope>
    <source>
        <strain evidence="5 6">Vm-5</strain>
    </source>
</reference>
<evidence type="ECO:0000256" key="1">
    <source>
        <dbReference type="ARBA" id="ARBA00023015"/>
    </source>
</evidence>
<dbReference type="InterPro" id="IPR036388">
    <property type="entry name" value="WH-like_DNA-bd_sf"/>
</dbReference>
<evidence type="ECO:0000313" key="5">
    <source>
        <dbReference type="EMBL" id="CDQ38690.1"/>
    </source>
</evidence>
<dbReference type="CDD" id="cd07377">
    <property type="entry name" value="WHTH_GntR"/>
    <property type="match status" value="1"/>
</dbReference>
<dbReference type="InterPro" id="IPR050679">
    <property type="entry name" value="Bact_HTH_transcr_reg"/>
</dbReference>
<dbReference type="SUPFAM" id="SSF64288">
    <property type="entry name" value="Chorismate lyase-like"/>
    <property type="match status" value="1"/>
</dbReference>
<dbReference type="InterPro" id="IPR000524">
    <property type="entry name" value="Tscrpt_reg_HTH_GntR"/>
</dbReference>
<name>A0A024Q8Y7_9BACI</name>
<dbReference type="SUPFAM" id="SSF46785">
    <property type="entry name" value="Winged helix' DNA-binding domain"/>
    <property type="match status" value="1"/>
</dbReference>
<dbReference type="PANTHER" id="PTHR44846:SF1">
    <property type="entry name" value="MANNOSYL-D-GLYCERATE TRANSPORT_METABOLISM SYSTEM REPRESSOR MNGR-RELATED"/>
    <property type="match status" value="1"/>
</dbReference>